<dbReference type="Pfam" id="PF01370">
    <property type="entry name" value="Epimerase"/>
    <property type="match status" value="1"/>
</dbReference>
<organism evidence="12 13">
    <name type="scientific">Magnetospirillum fulvum MGU-K5</name>
    <dbReference type="NCBI Taxonomy" id="1316936"/>
    <lineage>
        <taxon>Bacteria</taxon>
        <taxon>Pseudomonadati</taxon>
        <taxon>Pseudomonadota</taxon>
        <taxon>Alphaproteobacteria</taxon>
        <taxon>Rhodospirillales</taxon>
        <taxon>Rhodospirillaceae</taxon>
        <taxon>Magnetospirillum</taxon>
    </lineage>
</organism>
<evidence type="ECO:0000256" key="5">
    <source>
        <dbReference type="ARBA" id="ARBA00013189"/>
    </source>
</evidence>
<evidence type="ECO:0000256" key="2">
    <source>
        <dbReference type="ARBA" id="ARBA00001911"/>
    </source>
</evidence>
<evidence type="ECO:0000259" key="11">
    <source>
        <dbReference type="Pfam" id="PF01370"/>
    </source>
</evidence>
<dbReference type="InterPro" id="IPR005886">
    <property type="entry name" value="UDP_G4E"/>
</dbReference>
<dbReference type="Gene3D" id="3.90.25.10">
    <property type="entry name" value="UDP-galactose 4-epimerase, domain 1"/>
    <property type="match status" value="1"/>
</dbReference>
<evidence type="ECO:0000256" key="10">
    <source>
        <dbReference type="RuleBase" id="RU366046"/>
    </source>
</evidence>
<evidence type="ECO:0000256" key="4">
    <source>
        <dbReference type="ARBA" id="ARBA00007637"/>
    </source>
</evidence>
<comment type="similarity">
    <text evidence="4 10">Belongs to the NAD(P)-dependent epimerase/dehydratase family.</text>
</comment>
<dbReference type="SUPFAM" id="SSF51735">
    <property type="entry name" value="NAD(P)-binding Rossmann-fold domains"/>
    <property type="match status" value="1"/>
</dbReference>
<keyword evidence="9 10" id="KW-0119">Carbohydrate metabolism</keyword>
<comment type="cofactor">
    <cofactor evidence="2 10">
        <name>NAD(+)</name>
        <dbReference type="ChEBI" id="CHEBI:57540"/>
    </cofactor>
</comment>
<dbReference type="Proteomes" id="UP000015350">
    <property type="component" value="Unassembled WGS sequence"/>
</dbReference>
<evidence type="ECO:0000256" key="8">
    <source>
        <dbReference type="ARBA" id="ARBA00023235"/>
    </source>
</evidence>
<dbReference type="PATRIC" id="fig|1316936.3.peg.1081"/>
<evidence type="ECO:0000256" key="6">
    <source>
        <dbReference type="ARBA" id="ARBA00018569"/>
    </source>
</evidence>
<gene>
    <name evidence="12" type="ORF">K678_05388</name>
</gene>
<dbReference type="PANTHER" id="PTHR43725">
    <property type="entry name" value="UDP-GLUCOSE 4-EPIMERASE"/>
    <property type="match status" value="1"/>
</dbReference>
<comment type="catalytic activity">
    <reaction evidence="1 10">
        <text>UDP-alpha-D-glucose = UDP-alpha-D-galactose</text>
        <dbReference type="Rhea" id="RHEA:22168"/>
        <dbReference type="ChEBI" id="CHEBI:58885"/>
        <dbReference type="ChEBI" id="CHEBI:66914"/>
        <dbReference type="EC" id="5.1.3.2"/>
    </reaction>
</comment>
<accession>S9TVP0</accession>
<dbReference type="eggNOG" id="COG1087">
    <property type="taxonomic scope" value="Bacteria"/>
</dbReference>
<dbReference type="InterPro" id="IPR001509">
    <property type="entry name" value="Epimerase_deHydtase"/>
</dbReference>
<comment type="caution">
    <text evidence="12">The sequence shown here is derived from an EMBL/GenBank/DDBJ whole genome shotgun (WGS) entry which is preliminary data.</text>
</comment>
<dbReference type="NCBIfam" id="TIGR01179">
    <property type="entry name" value="galE"/>
    <property type="match status" value="1"/>
</dbReference>
<dbReference type="CDD" id="cd05247">
    <property type="entry name" value="UDP_G4E_1_SDR_e"/>
    <property type="match status" value="1"/>
</dbReference>
<keyword evidence="7 10" id="KW-0520">NAD</keyword>
<name>S9TVP0_MAGFU</name>
<dbReference type="Gene3D" id="3.40.50.720">
    <property type="entry name" value="NAD(P)-binding Rossmann-like Domain"/>
    <property type="match status" value="1"/>
</dbReference>
<reference evidence="12 13" key="1">
    <citation type="submission" date="2013-04" db="EMBL/GenBank/DDBJ databases">
        <authorList>
            <person name="Kuznetsov B."/>
            <person name="Ivanovsky R."/>
        </authorList>
    </citation>
    <scope>NUCLEOTIDE SEQUENCE [LARGE SCALE GENOMIC DNA]</scope>
    <source>
        <strain evidence="12 13">MGU-K5</strain>
    </source>
</reference>
<protein>
    <recommendedName>
        <fullName evidence="6 10">UDP-glucose 4-epimerase</fullName>
        <ecNumber evidence="5 10">5.1.3.2</ecNumber>
    </recommendedName>
</protein>
<evidence type="ECO:0000313" key="12">
    <source>
        <dbReference type="EMBL" id="EPY02505.1"/>
    </source>
</evidence>
<dbReference type="GO" id="GO:0006012">
    <property type="term" value="P:galactose metabolic process"/>
    <property type="evidence" value="ECO:0007669"/>
    <property type="project" value="UniProtKB-UniPathway"/>
</dbReference>
<comment type="subunit">
    <text evidence="10">Homodimer.</text>
</comment>
<evidence type="ECO:0000256" key="3">
    <source>
        <dbReference type="ARBA" id="ARBA00004947"/>
    </source>
</evidence>
<dbReference type="UniPathway" id="UPA00214"/>
<evidence type="ECO:0000256" key="1">
    <source>
        <dbReference type="ARBA" id="ARBA00000083"/>
    </source>
</evidence>
<feature type="domain" description="NAD-dependent epimerase/dehydratase" evidence="11">
    <location>
        <begin position="5"/>
        <end position="253"/>
    </location>
</feature>
<evidence type="ECO:0000256" key="9">
    <source>
        <dbReference type="ARBA" id="ARBA00023277"/>
    </source>
</evidence>
<comment type="pathway">
    <text evidence="3 10">Carbohydrate metabolism; galactose metabolism.</text>
</comment>
<evidence type="ECO:0000313" key="13">
    <source>
        <dbReference type="Proteomes" id="UP000015350"/>
    </source>
</evidence>
<dbReference type="EC" id="5.1.3.2" evidence="5 10"/>
<evidence type="ECO:0000256" key="7">
    <source>
        <dbReference type="ARBA" id="ARBA00023027"/>
    </source>
</evidence>
<dbReference type="OrthoDB" id="9801785at2"/>
<dbReference type="PANTHER" id="PTHR43725:SF53">
    <property type="entry name" value="UDP-ARABINOSE 4-EPIMERASE 1"/>
    <property type="match status" value="1"/>
</dbReference>
<proteinExistence type="inferred from homology"/>
<dbReference type="InterPro" id="IPR036291">
    <property type="entry name" value="NAD(P)-bd_dom_sf"/>
</dbReference>
<dbReference type="STRING" id="1316936.K678_05388"/>
<sequence>MTQTILVTGGAGYIGSHTCKALANAGYLPVTVDNMSGGHDWAVRWGPLEVGDVRDGAFLDTVFRKWAPRAVVHFAGLIQVGESVRRPDIYYQHNVLGSLTLLDRMRAHDVGRVVFSSTCAIFGMPPRVPLDEALPFAPINPYGASKAMVEQILRDYAHAYGLRAVALRYFNAAGADPGGEVGEAHDPESHLIPLAIQAVSTPSKALTVFGDDYPTPDGTCVRDYIHVADLADAHVRALAYLESAEGFEAFNLGNGEGYSVRQVIESVATVAERPVPHSVARRRAGDAAILVADARKAAQVLGWVPAIPRLDDIVRSAWTWHTADARRL</sequence>
<dbReference type="EMBL" id="AQPH01000013">
    <property type="protein sequence ID" value="EPY02505.1"/>
    <property type="molecule type" value="Genomic_DNA"/>
</dbReference>
<keyword evidence="8 10" id="KW-0413">Isomerase</keyword>
<dbReference type="AlphaFoldDB" id="S9TVP0"/>
<dbReference type="RefSeq" id="WP_021131437.1">
    <property type="nucleotide sequence ID" value="NZ_AQPH01000013.1"/>
</dbReference>
<dbReference type="GO" id="GO:0003978">
    <property type="term" value="F:UDP-glucose 4-epimerase activity"/>
    <property type="evidence" value="ECO:0007669"/>
    <property type="project" value="UniProtKB-UniRule"/>
</dbReference>